<organism evidence="8 9">
    <name type="scientific">Urinicoccus massiliensis</name>
    <dbReference type="NCBI Taxonomy" id="1723382"/>
    <lineage>
        <taxon>Bacteria</taxon>
        <taxon>Bacillati</taxon>
        <taxon>Bacillota</taxon>
        <taxon>Tissierellia</taxon>
        <taxon>Tissierellales</taxon>
        <taxon>Peptoniphilaceae</taxon>
        <taxon>Urinicoccus</taxon>
    </lineage>
</organism>
<name>A0A8H2M6T1_9FIRM</name>
<dbReference type="InterPro" id="IPR024025">
    <property type="entry name" value="SCIFF_rSAM_maturase"/>
</dbReference>
<dbReference type="SFLD" id="SFLDS00029">
    <property type="entry name" value="Radical_SAM"/>
    <property type="match status" value="1"/>
</dbReference>
<reference evidence="8 9" key="1">
    <citation type="submission" date="2019-02" db="EMBL/GenBank/DDBJ databases">
        <authorList>
            <consortium name="Pathogen Informatics"/>
        </authorList>
    </citation>
    <scope>NUCLEOTIDE SEQUENCE [LARGE SCALE GENOMIC DNA]</scope>
    <source>
        <strain evidence="8 9">3012STDY7089603</strain>
    </source>
</reference>
<keyword evidence="5" id="KW-0408">Iron</keyword>
<dbReference type="CDD" id="cd01335">
    <property type="entry name" value="Radical_SAM"/>
    <property type="match status" value="1"/>
</dbReference>
<keyword evidence="9" id="KW-1185">Reference proteome</keyword>
<dbReference type="InterPro" id="IPR058240">
    <property type="entry name" value="rSAM_sf"/>
</dbReference>
<comment type="cofactor">
    <cofactor evidence="1">
        <name>[4Fe-4S] cluster</name>
        <dbReference type="ChEBI" id="CHEBI:49883"/>
    </cofactor>
</comment>
<dbReference type="Proteomes" id="UP000377798">
    <property type="component" value="Unassembled WGS sequence"/>
</dbReference>
<dbReference type="InterPro" id="IPR047602">
    <property type="entry name" value="SPASM_CteB-like"/>
</dbReference>
<dbReference type="PROSITE" id="PS01305">
    <property type="entry name" value="MOAA_NIFB_PQQE"/>
    <property type="match status" value="1"/>
</dbReference>
<dbReference type="GO" id="GO:0051539">
    <property type="term" value="F:4 iron, 4 sulfur cluster binding"/>
    <property type="evidence" value="ECO:0007669"/>
    <property type="project" value="UniProtKB-KW"/>
</dbReference>
<dbReference type="GO" id="GO:0046872">
    <property type="term" value="F:metal ion binding"/>
    <property type="evidence" value="ECO:0007669"/>
    <property type="project" value="UniProtKB-KW"/>
</dbReference>
<keyword evidence="6" id="KW-0411">Iron-sulfur</keyword>
<evidence type="ECO:0000313" key="9">
    <source>
        <dbReference type="Proteomes" id="UP000377798"/>
    </source>
</evidence>
<evidence type="ECO:0000259" key="7">
    <source>
        <dbReference type="PROSITE" id="PS51918"/>
    </source>
</evidence>
<dbReference type="InterPro" id="IPR023867">
    <property type="entry name" value="Sulphatase_maturase_rSAM"/>
</dbReference>
<keyword evidence="4" id="KW-0479">Metal-binding</keyword>
<evidence type="ECO:0000256" key="1">
    <source>
        <dbReference type="ARBA" id="ARBA00001966"/>
    </source>
</evidence>
<dbReference type="PROSITE" id="PS51918">
    <property type="entry name" value="RADICAL_SAM"/>
    <property type="match status" value="1"/>
</dbReference>
<evidence type="ECO:0000256" key="4">
    <source>
        <dbReference type="ARBA" id="ARBA00022723"/>
    </source>
</evidence>
<dbReference type="InterPro" id="IPR007197">
    <property type="entry name" value="rSAM"/>
</dbReference>
<dbReference type="PANTHER" id="PTHR43273:SF8">
    <property type="entry name" value="RADICAL SAM DOMAIN PROTEIN"/>
    <property type="match status" value="1"/>
</dbReference>
<sequence length="449" mass="51728">MTSIHKFHLNNQYVLLDRPSGSVHVVDPMIYEIIDDIPKKNKSEIINKYKDQYSQEDLSRAIDEIQLLIDQELLFSEDDIELKAPYNPDNTIKAMCLHVAHDCNLRCKYCFASQGDYDDQRLLMDEETGKKALEFLCLHSNNRKNLEVDFFGGEPLMNFGLVKKLVFYGRDLEKKYNKHFRFTITTNGVLLNDENIDFINTHMDNVVLSLDGRKKIHDEMRPTSNGKGSFELVVENFQKLVAKRKDKDYYIRGTFTNHNLDFSKDVKLFHDLGFEKTSMEPVVAESTQEYAIREEHLDQILKEYEVLSEIYLKIREEDPNFLFFHFMVDLEQGPCAIKRSIGCGAGSEYVAITPTGDIYPCHQFVGETKFRLGNVHTGLTNTEVIENFKCSNVFTKEACQECWAKYYCSGGCHANAYYANGSILEPYKVGCEMEKKRLEAAISILANEG</sequence>
<proteinExistence type="predicted"/>
<dbReference type="PANTHER" id="PTHR43273">
    <property type="entry name" value="ANAEROBIC SULFATASE-MATURATING ENZYME HOMOLOG ASLB-RELATED"/>
    <property type="match status" value="1"/>
</dbReference>
<keyword evidence="2" id="KW-0004">4Fe-4S</keyword>
<evidence type="ECO:0000256" key="2">
    <source>
        <dbReference type="ARBA" id="ARBA00022485"/>
    </source>
</evidence>
<keyword evidence="3" id="KW-0949">S-adenosyl-L-methionine</keyword>
<evidence type="ECO:0000256" key="3">
    <source>
        <dbReference type="ARBA" id="ARBA00022691"/>
    </source>
</evidence>
<accession>A0A8H2M6T1</accession>
<dbReference type="NCBIfam" id="TIGR03974">
    <property type="entry name" value="rSAM_six_Cys"/>
    <property type="match status" value="1"/>
</dbReference>
<dbReference type="Pfam" id="PF13186">
    <property type="entry name" value="SPASM"/>
    <property type="match status" value="1"/>
</dbReference>
<comment type="caution">
    <text evidence="8">The sequence shown here is derived from an EMBL/GenBank/DDBJ whole genome shotgun (WGS) entry which is preliminary data.</text>
</comment>
<gene>
    <name evidence="8" type="primary">ydeM_1</name>
    <name evidence="8" type="ORF">NCTC13150_00845</name>
</gene>
<dbReference type="InterPro" id="IPR000385">
    <property type="entry name" value="MoaA_NifB_PqqE_Fe-S-bd_CS"/>
</dbReference>
<dbReference type="RefSeq" id="WP_131748916.1">
    <property type="nucleotide sequence ID" value="NZ_CAACYI010000001.1"/>
</dbReference>
<dbReference type="SFLD" id="SFLDG01067">
    <property type="entry name" value="SPASM/twitch_domain_containing"/>
    <property type="match status" value="1"/>
</dbReference>
<dbReference type="EMBL" id="CAACYI010000001">
    <property type="protein sequence ID" value="VFB16323.1"/>
    <property type="molecule type" value="Genomic_DNA"/>
</dbReference>
<evidence type="ECO:0000313" key="8">
    <source>
        <dbReference type="EMBL" id="VFB16323.1"/>
    </source>
</evidence>
<protein>
    <submittedName>
        <fullName evidence="8">Anaerobic sulfatase-maturating enzyme homolog YdeM</fullName>
    </submittedName>
</protein>
<dbReference type="SFLD" id="SFLDG01386">
    <property type="entry name" value="main_SPASM_domain-containing"/>
    <property type="match status" value="1"/>
</dbReference>
<dbReference type="AlphaFoldDB" id="A0A8H2M6T1"/>
<evidence type="ECO:0000256" key="5">
    <source>
        <dbReference type="ARBA" id="ARBA00023004"/>
    </source>
</evidence>
<dbReference type="Pfam" id="PF04055">
    <property type="entry name" value="Radical_SAM"/>
    <property type="match status" value="1"/>
</dbReference>
<dbReference type="CDD" id="cd21124">
    <property type="entry name" value="SPASM_CteB-like"/>
    <property type="match status" value="1"/>
</dbReference>
<dbReference type="SUPFAM" id="SSF102114">
    <property type="entry name" value="Radical SAM enzymes"/>
    <property type="match status" value="1"/>
</dbReference>
<dbReference type="SFLD" id="SFLDG01384">
    <property type="entry name" value="thioether_bond_formation_requi"/>
    <property type="match status" value="1"/>
</dbReference>
<dbReference type="InterPro" id="IPR023885">
    <property type="entry name" value="4Fe4S-binding_SPASM_dom"/>
</dbReference>
<feature type="domain" description="Radical SAM core" evidence="7">
    <location>
        <begin position="89"/>
        <end position="317"/>
    </location>
</feature>
<dbReference type="InterPro" id="IPR013785">
    <property type="entry name" value="Aldolase_TIM"/>
</dbReference>
<evidence type="ECO:0000256" key="6">
    <source>
        <dbReference type="ARBA" id="ARBA00023014"/>
    </source>
</evidence>
<dbReference type="NCBIfam" id="TIGR04085">
    <property type="entry name" value="rSAM_more_4Fe4S"/>
    <property type="match status" value="1"/>
</dbReference>
<dbReference type="GO" id="GO:0016491">
    <property type="term" value="F:oxidoreductase activity"/>
    <property type="evidence" value="ECO:0007669"/>
    <property type="project" value="InterPro"/>
</dbReference>
<dbReference type="Gene3D" id="3.20.20.70">
    <property type="entry name" value="Aldolase class I"/>
    <property type="match status" value="1"/>
</dbReference>